<evidence type="ECO:0000256" key="3">
    <source>
        <dbReference type="ARBA" id="ARBA00022676"/>
    </source>
</evidence>
<comment type="subcellular location">
    <subcellularLocation>
        <location evidence="1">Golgi apparatus membrane</location>
        <topology evidence="1">Single-pass type II membrane protein</topology>
    </subcellularLocation>
</comment>
<dbReference type="AlphaFoldDB" id="A0A9J7LDV3"/>
<dbReference type="InterPro" id="IPR001675">
    <property type="entry name" value="Glyco_trans_29"/>
</dbReference>
<evidence type="ECO:0000256" key="5">
    <source>
        <dbReference type="ARBA" id="ARBA00022692"/>
    </source>
</evidence>
<evidence type="ECO:0000256" key="10">
    <source>
        <dbReference type="ARBA" id="ARBA00023180"/>
    </source>
</evidence>
<dbReference type="PANTHER" id="PTHR11987">
    <property type="entry name" value="ALPHA-2,8-SIALYLTRANSFERASE"/>
    <property type="match status" value="1"/>
</dbReference>
<dbReference type="CDD" id="cd23963">
    <property type="entry name" value="GT29_ST8SIA"/>
    <property type="match status" value="1"/>
</dbReference>
<dbReference type="RefSeq" id="XP_035680359.1">
    <property type="nucleotide sequence ID" value="XM_035824466.1"/>
</dbReference>
<evidence type="ECO:0000256" key="2">
    <source>
        <dbReference type="ARBA" id="ARBA00006003"/>
    </source>
</evidence>
<keyword evidence="6" id="KW-0735">Signal-anchor</keyword>
<keyword evidence="8" id="KW-0333">Golgi apparatus</keyword>
<evidence type="ECO:0000256" key="1">
    <source>
        <dbReference type="ARBA" id="ARBA00004323"/>
    </source>
</evidence>
<keyword evidence="12" id="KW-1185">Reference proteome</keyword>
<keyword evidence="4" id="KW-0808">Transferase</keyword>
<dbReference type="InterPro" id="IPR050943">
    <property type="entry name" value="Glycosyltr_29_Sialyltrsf"/>
</dbReference>
<evidence type="ECO:0000313" key="14">
    <source>
        <dbReference type="RefSeq" id="XP_035680359.1"/>
    </source>
</evidence>
<keyword evidence="9" id="KW-0472">Membrane</keyword>
<reference evidence="13 14" key="2">
    <citation type="submission" date="2025-04" db="UniProtKB">
        <authorList>
            <consortium name="RefSeq"/>
        </authorList>
    </citation>
    <scope>IDENTIFICATION</scope>
    <source>
        <strain evidence="13 14">S238N-H82</strain>
        <tissue evidence="13 14">Testes</tissue>
    </source>
</reference>
<dbReference type="Gene3D" id="3.90.1480.20">
    <property type="entry name" value="Glycosyl transferase family 29"/>
    <property type="match status" value="1"/>
</dbReference>
<dbReference type="GO" id="GO:0003828">
    <property type="term" value="F:alpha-N-acetylneuraminate alpha-2,8-sialyltransferase activity"/>
    <property type="evidence" value="ECO:0000318"/>
    <property type="project" value="GO_Central"/>
</dbReference>
<comment type="similarity">
    <text evidence="2">Belongs to the glycosyltransferase 29 family.</text>
</comment>
<dbReference type="RefSeq" id="XP_035680358.1">
    <property type="nucleotide sequence ID" value="XM_035824465.1"/>
</dbReference>
<dbReference type="Pfam" id="PF00777">
    <property type="entry name" value="Glyco_transf_29"/>
    <property type="match status" value="2"/>
</dbReference>
<dbReference type="GO" id="GO:0009311">
    <property type="term" value="P:oligosaccharide metabolic process"/>
    <property type="evidence" value="ECO:0000318"/>
    <property type="project" value="GO_Central"/>
</dbReference>
<accession>A0A9J7LDV3</accession>
<evidence type="ECO:0000313" key="12">
    <source>
        <dbReference type="Proteomes" id="UP000001554"/>
    </source>
</evidence>
<protein>
    <submittedName>
        <fullName evidence="13 14">CMP-N-acetylneuraminate-poly-alpha-2, 8-sialyltransferase-like isoform X1</fullName>
    </submittedName>
</protein>
<evidence type="ECO:0000256" key="6">
    <source>
        <dbReference type="ARBA" id="ARBA00022968"/>
    </source>
</evidence>
<dbReference type="PANTHER" id="PTHR11987:SF53">
    <property type="entry name" value="ALPHA-2,8-SIALYLTRANSFERASE 8F-LIKE"/>
    <property type="match status" value="1"/>
</dbReference>
<dbReference type="KEGG" id="bfo:118418504"/>
<keyword evidence="7" id="KW-1133">Transmembrane helix</keyword>
<keyword evidence="5" id="KW-0812">Transmembrane</keyword>
<evidence type="ECO:0000256" key="11">
    <source>
        <dbReference type="SAM" id="MobiDB-lite"/>
    </source>
</evidence>
<evidence type="ECO:0000256" key="7">
    <source>
        <dbReference type="ARBA" id="ARBA00022989"/>
    </source>
</evidence>
<proteinExistence type="inferred from homology"/>
<dbReference type="Proteomes" id="UP000001554">
    <property type="component" value="Chromosome 6"/>
</dbReference>
<gene>
    <name evidence="13 14" type="primary">LOC118418504</name>
</gene>
<organism evidence="12 13">
    <name type="scientific">Branchiostoma floridae</name>
    <name type="common">Florida lancelet</name>
    <name type="synonym">Amphioxus</name>
    <dbReference type="NCBI Taxonomy" id="7739"/>
    <lineage>
        <taxon>Eukaryota</taxon>
        <taxon>Metazoa</taxon>
        <taxon>Chordata</taxon>
        <taxon>Cephalochordata</taxon>
        <taxon>Leptocardii</taxon>
        <taxon>Amphioxiformes</taxon>
        <taxon>Branchiostomatidae</taxon>
        <taxon>Branchiostoma</taxon>
    </lineage>
</organism>
<dbReference type="GO" id="GO:0000139">
    <property type="term" value="C:Golgi membrane"/>
    <property type="evidence" value="ECO:0007669"/>
    <property type="project" value="UniProtKB-SubCell"/>
</dbReference>
<dbReference type="InterPro" id="IPR038578">
    <property type="entry name" value="GT29-like_sf"/>
</dbReference>
<evidence type="ECO:0000256" key="4">
    <source>
        <dbReference type="ARBA" id="ARBA00022679"/>
    </source>
</evidence>
<evidence type="ECO:0000256" key="8">
    <source>
        <dbReference type="ARBA" id="ARBA00023034"/>
    </source>
</evidence>
<feature type="region of interest" description="Disordered" evidence="11">
    <location>
        <begin position="73"/>
        <end position="96"/>
    </location>
</feature>
<keyword evidence="10" id="KW-0325">Glycoprotein</keyword>
<reference evidence="12" key="1">
    <citation type="journal article" date="2020" name="Nat. Ecol. Evol.">
        <title>Deeply conserved synteny resolves early events in vertebrate evolution.</title>
        <authorList>
            <person name="Simakov O."/>
            <person name="Marletaz F."/>
            <person name="Yue J.X."/>
            <person name="O'Connell B."/>
            <person name="Jenkins J."/>
            <person name="Brandt A."/>
            <person name="Calef R."/>
            <person name="Tung C.H."/>
            <person name="Huang T.K."/>
            <person name="Schmutz J."/>
            <person name="Satoh N."/>
            <person name="Yu J.K."/>
            <person name="Putnam N.H."/>
            <person name="Green R.E."/>
            <person name="Rokhsar D.S."/>
        </authorList>
    </citation>
    <scope>NUCLEOTIDE SEQUENCE [LARGE SCALE GENOMIC DNA]</scope>
    <source>
        <strain evidence="12">S238N-H82</strain>
    </source>
</reference>
<dbReference type="GeneID" id="118418504"/>
<evidence type="ECO:0000256" key="9">
    <source>
        <dbReference type="ARBA" id="ARBA00023136"/>
    </source>
</evidence>
<evidence type="ECO:0000313" key="13">
    <source>
        <dbReference type="RefSeq" id="XP_035680358.1"/>
    </source>
</evidence>
<keyword evidence="3" id="KW-0328">Glycosyltransferase</keyword>
<sequence length="374" mass="42187">MEGNKIVSWPPNRTYVGCGTSKRLRKLIICATSLTAFYMLMWHVERYINITYGKKPPTTRVLHTQLAQSARLPRLSQPPQPTPPVQSIQPAQPTQPAHPLQSALVFGTLAPESSWKFKAKALKKVKKITEKLNLTTKLRKWKLGNFTEDVDIGHYNTCAVVGNSGVLLGSQCGAEIDSMDYVIRIDLPAIKGYEKDVGKRTSMVLFNLKGPDRIRQSSLFKNRSQDVYESRFRSAEGAVLFADKRSRKDIETAVEAYKLSFPLLSRPGRLRTGISGTASEIANKKMRGVPSVGLVSVLMMTTFCDHPYMYGFYPFTEDANNNSILYHYYPGDFVDPPLHHAFAPKHKMNQEYDFNRELHKRGVLKMQVGPCGKQ</sequence>
<dbReference type="GO" id="GO:0006491">
    <property type="term" value="P:N-glycan processing"/>
    <property type="evidence" value="ECO:0000318"/>
    <property type="project" value="GO_Central"/>
</dbReference>
<name>A0A9J7LDV3_BRAFL</name>
<dbReference type="OrthoDB" id="10039002at2759"/>